<dbReference type="InterPro" id="IPR023214">
    <property type="entry name" value="HAD_sf"/>
</dbReference>
<feature type="active site" description="Nucleophile" evidence="2">
    <location>
        <position position="9"/>
    </location>
</feature>
<feature type="binding site" evidence="3">
    <location>
        <position position="25"/>
    </location>
    <ligand>
        <name>substrate</name>
    </ligand>
</feature>
<dbReference type="AlphaFoldDB" id="A0A923HGC4"/>
<dbReference type="EC" id="5.4.2.6" evidence="6"/>
<comment type="similarity">
    <text evidence="1">Belongs to the HAD-like hydrolase superfamily. CbbY/CbbZ/Gph/YieH family.</text>
</comment>
<feature type="binding site" evidence="4">
    <location>
        <position position="170"/>
    </location>
    <ligand>
        <name>Mg(2+)</name>
        <dbReference type="ChEBI" id="CHEBI:18420"/>
    </ligand>
</feature>
<feature type="binding site" evidence="3">
    <location>
        <begin position="9"/>
        <end position="11"/>
    </location>
    <ligand>
        <name>substrate</name>
    </ligand>
</feature>
<feature type="binding site" evidence="3">
    <location>
        <position position="52"/>
    </location>
    <ligand>
        <name>substrate</name>
    </ligand>
</feature>
<keyword evidence="4" id="KW-0460">Magnesium</keyword>
<keyword evidence="6" id="KW-0413">Isomerase</keyword>
<dbReference type="Gene3D" id="1.10.150.240">
    <property type="entry name" value="Putative phosphatase, domain 2"/>
    <property type="match status" value="1"/>
</dbReference>
<dbReference type="Proteomes" id="UP000656244">
    <property type="component" value="Unassembled WGS sequence"/>
</dbReference>
<dbReference type="Pfam" id="PF00702">
    <property type="entry name" value="Hydrolase"/>
    <property type="match status" value="1"/>
</dbReference>
<organism evidence="6 7">
    <name type="scientific">Hyunsoonleella aquatilis</name>
    <dbReference type="NCBI Taxonomy" id="2762758"/>
    <lineage>
        <taxon>Bacteria</taxon>
        <taxon>Pseudomonadati</taxon>
        <taxon>Bacteroidota</taxon>
        <taxon>Flavobacteriia</taxon>
        <taxon>Flavobacteriales</taxon>
        <taxon>Flavobacteriaceae</taxon>
    </lineage>
</organism>
<dbReference type="InterPro" id="IPR023198">
    <property type="entry name" value="PGP-like_dom2"/>
</dbReference>
<feature type="active site" description="Proton donor/acceptor" evidence="2">
    <location>
        <position position="11"/>
    </location>
</feature>
<dbReference type="EMBL" id="JACNMF010000002">
    <property type="protein sequence ID" value="MBC3757922.1"/>
    <property type="molecule type" value="Genomic_DNA"/>
</dbReference>
<evidence type="ECO:0000313" key="6">
    <source>
        <dbReference type="EMBL" id="MBC3757922.1"/>
    </source>
</evidence>
<dbReference type="NCBIfam" id="TIGR01990">
    <property type="entry name" value="bPGM"/>
    <property type="match status" value="1"/>
</dbReference>
<dbReference type="GO" id="GO:0008801">
    <property type="term" value="F:beta-phosphoglucomutase activity"/>
    <property type="evidence" value="ECO:0007669"/>
    <property type="project" value="UniProtKB-EC"/>
</dbReference>
<feature type="binding site" evidence="4">
    <location>
        <position position="11"/>
    </location>
    <ligand>
        <name>Mg(2+)</name>
        <dbReference type="ChEBI" id="CHEBI:18420"/>
    </ligand>
</feature>
<feature type="site" description="Important for catalytic activity and assists the phosphoryl transfer reaction to Asp8 by balancing charge and orienting the reacting groups" evidence="5">
    <location>
        <position position="145"/>
    </location>
</feature>
<feature type="binding site" evidence="4">
    <location>
        <position position="169"/>
    </location>
    <ligand>
        <name>Mg(2+)</name>
        <dbReference type="ChEBI" id="CHEBI:18420"/>
    </ligand>
</feature>
<dbReference type="PANTHER" id="PTHR43481">
    <property type="entry name" value="FRUCTOSE-1-PHOSPHATE PHOSPHATASE"/>
    <property type="match status" value="1"/>
</dbReference>
<feature type="binding site" evidence="3">
    <location>
        <begin position="114"/>
        <end position="118"/>
    </location>
    <ligand>
        <name>substrate</name>
    </ligand>
</feature>
<dbReference type="PANTHER" id="PTHR43481:SF4">
    <property type="entry name" value="GLYCEROL-1-PHOSPHATE PHOSPHOHYDROLASE 1-RELATED"/>
    <property type="match status" value="1"/>
</dbReference>
<gene>
    <name evidence="6" type="primary">pgmB</name>
    <name evidence="6" type="ORF">H7U19_05870</name>
</gene>
<dbReference type="SFLD" id="SFLDG01135">
    <property type="entry name" value="C1.5.6:_HAD__Beta-PGM__Phospha"/>
    <property type="match status" value="1"/>
</dbReference>
<dbReference type="InterPro" id="IPR051806">
    <property type="entry name" value="HAD-like_SPP"/>
</dbReference>
<evidence type="ECO:0000256" key="1">
    <source>
        <dbReference type="ARBA" id="ARBA00006171"/>
    </source>
</evidence>
<feature type="binding site" evidence="3">
    <location>
        <begin position="44"/>
        <end position="49"/>
    </location>
    <ligand>
        <name>substrate</name>
    </ligand>
</feature>
<evidence type="ECO:0000256" key="3">
    <source>
        <dbReference type="PIRSR" id="PIRSR610972-2"/>
    </source>
</evidence>
<dbReference type="NCBIfam" id="TIGR01509">
    <property type="entry name" value="HAD-SF-IA-v3"/>
    <property type="match status" value="1"/>
</dbReference>
<evidence type="ECO:0000256" key="4">
    <source>
        <dbReference type="PIRSR" id="PIRSR610972-3"/>
    </source>
</evidence>
<dbReference type="InterPro" id="IPR010976">
    <property type="entry name" value="B-phosphoglucomutase_hydrolase"/>
</dbReference>
<comment type="cofactor">
    <cofactor evidence="4">
        <name>Mg(2+)</name>
        <dbReference type="ChEBI" id="CHEBI:18420"/>
    </cofactor>
    <text evidence="4">Binds 2 magnesium ions per subunit.</text>
</comment>
<evidence type="ECO:0000256" key="5">
    <source>
        <dbReference type="PIRSR" id="PIRSR610972-4"/>
    </source>
</evidence>
<dbReference type="Gene3D" id="3.40.50.1000">
    <property type="entry name" value="HAD superfamily/HAD-like"/>
    <property type="match status" value="1"/>
</dbReference>
<feature type="binding site" evidence="4">
    <location>
        <position position="9"/>
    </location>
    <ligand>
        <name>Mg(2+)</name>
        <dbReference type="ChEBI" id="CHEBI:18420"/>
    </ligand>
</feature>
<dbReference type="GO" id="GO:0005975">
    <property type="term" value="P:carbohydrate metabolic process"/>
    <property type="evidence" value="ECO:0007669"/>
    <property type="project" value="InterPro"/>
</dbReference>
<dbReference type="SFLD" id="SFLDG01129">
    <property type="entry name" value="C1.5:_HAD__Beta-PGM__Phosphata"/>
    <property type="match status" value="1"/>
</dbReference>
<feature type="binding site" evidence="3">
    <location>
        <position position="76"/>
    </location>
    <ligand>
        <name>substrate</name>
    </ligand>
</feature>
<proteinExistence type="inferred from homology"/>
<protein>
    <submittedName>
        <fullName evidence="6">Beta-phosphoglucomutase</fullName>
        <ecNumber evidence="6">5.4.2.6</ecNumber>
    </submittedName>
</protein>
<sequence>MYKIGVIFDLDGVIVDTAKYHYLAWKDLADELGFEFTENHNELLKGVSRVRSLEILLDIGKVKLSEEKKQEYLISKNEHYLEYIHKMGPDEILPGASELLDTLDDLGIHYVLGSASKNAPLILKQVNLLSRFAGIVDGNSVSKAKPDPEVFLIGAQKLNLKPEHCVVFEDAIAGIEAANRANMISVGIGDKKTLNQADYNFKDLSEIPSDFFTKVISEKILKKNESKLY</sequence>
<dbReference type="InterPro" id="IPR036412">
    <property type="entry name" value="HAD-like_sf"/>
</dbReference>
<dbReference type="GO" id="GO:0000287">
    <property type="term" value="F:magnesium ion binding"/>
    <property type="evidence" value="ECO:0007669"/>
    <property type="project" value="InterPro"/>
</dbReference>
<keyword evidence="7" id="KW-1185">Reference proteome</keyword>
<dbReference type="NCBIfam" id="TIGR02009">
    <property type="entry name" value="PGMB-YQAB-SF"/>
    <property type="match status" value="1"/>
</dbReference>
<accession>A0A923HGC4</accession>
<dbReference type="InterPro" id="IPR006439">
    <property type="entry name" value="HAD-SF_hydro_IA"/>
</dbReference>
<dbReference type="GO" id="GO:0050308">
    <property type="term" value="F:sugar-phosphatase activity"/>
    <property type="evidence" value="ECO:0007669"/>
    <property type="project" value="TreeGrafter"/>
</dbReference>
<evidence type="ECO:0000256" key="2">
    <source>
        <dbReference type="PIRSR" id="PIRSR610972-1"/>
    </source>
</evidence>
<dbReference type="SUPFAM" id="SSF56784">
    <property type="entry name" value="HAD-like"/>
    <property type="match status" value="1"/>
</dbReference>
<reference evidence="6" key="1">
    <citation type="submission" date="2020-08" db="EMBL/GenBank/DDBJ databases">
        <title>Hyunsoonleella sp. strain SJ7 genome sequencing and assembly.</title>
        <authorList>
            <person name="Kim I."/>
        </authorList>
    </citation>
    <scope>NUCLEOTIDE SEQUENCE</scope>
    <source>
        <strain evidence="6">SJ7</strain>
    </source>
</reference>
<dbReference type="SFLD" id="SFLDS00003">
    <property type="entry name" value="Haloacid_Dehalogenase"/>
    <property type="match status" value="1"/>
</dbReference>
<keyword evidence="4" id="KW-0479">Metal-binding</keyword>
<comment type="caution">
    <text evidence="6">The sequence shown here is derived from an EMBL/GenBank/DDBJ whole genome shotgun (WGS) entry which is preliminary data.</text>
</comment>
<feature type="binding site" evidence="3">
    <location>
        <position position="145"/>
    </location>
    <ligand>
        <name>substrate</name>
    </ligand>
</feature>
<evidence type="ECO:0000313" key="7">
    <source>
        <dbReference type="Proteomes" id="UP000656244"/>
    </source>
</evidence>
<dbReference type="InterPro" id="IPR010972">
    <property type="entry name" value="Beta-PGM"/>
</dbReference>
<feature type="site" description="Important for catalytic activity and assists the phosphoryl transfer reaction to Asp8 by balancing charge and orienting the reacting groups" evidence="5">
    <location>
        <position position="114"/>
    </location>
</feature>
<dbReference type="RefSeq" id="WP_186560085.1">
    <property type="nucleotide sequence ID" value="NZ_JACNMF010000002.1"/>
</dbReference>
<dbReference type="CDD" id="cd02598">
    <property type="entry name" value="HAD_BPGM"/>
    <property type="match status" value="1"/>
</dbReference>
<name>A0A923HGC4_9FLAO</name>